<dbReference type="Gene3D" id="1.10.150.240">
    <property type="entry name" value="Putative phosphatase, domain 2"/>
    <property type="match status" value="1"/>
</dbReference>
<evidence type="ECO:0000313" key="4">
    <source>
        <dbReference type="EMBL" id="MBB3146201.1"/>
    </source>
</evidence>
<dbReference type="Gene3D" id="3.40.50.1000">
    <property type="entry name" value="HAD superfamily/HAD-like"/>
    <property type="match status" value="1"/>
</dbReference>
<dbReference type="PANTHER" id="PTHR43316:SF3">
    <property type="entry name" value="HALOACID DEHALOGENASE, TYPE II (AFU_ORTHOLOGUE AFUA_2G07750)-RELATED"/>
    <property type="match status" value="1"/>
</dbReference>
<dbReference type="SUPFAM" id="SSF56784">
    <property type="entry name" value="HAD-like"/>
    <property type="match status" value="1"/>
</dbReference>
<dbReference type="PANTHER" id="PTHR43316">
    <property type="entry name" value="HYDROLASE, HALOACID DELAHOGENASE-RELATED"/>
    <property type="match status" value="1"/>
</dbReference>
<dbReference type="SFLD" id="SFLDF00045">
    <property type="entry name" value="2-haloacid_dehalogenase"/>
    <property type="match status" value="1"/>
</dbReference>
<dbReference type="NCBIfam" id="TIGR01428">
    <property type="entry name" value="HAD_type_II"/>
    <property type="match status" value="1"/>
</dbReference>
<dbReference type="SFLD" id="SFLDG01135">
    <property type="entry name" value="C1.5.6:_HAD__Beta-PGM__Phospha"/>
    <property type="match status" value="1"/>
</dbReference>
<evidence type="ECO:0000256" key="2">
    <source>
        <dbReference type="ARBA" id="ARBA00022801"/>
    </source>
</evidence>
<dbReference type="GO" id="GO:0018784">
    <property type="term" value="F:(S)-2-haloacid dehalogenase activity"/>
    <property type="evidence" value="ECO:0007669"/>
    <property type="project" value="UniProtKB-UniRule"/>
</dbReference>
<reference evidence="4 5" key="1">
    <citation type="submission" date="2020-08" db="EMBL/GenBank/DDBJ databases">
        <title>Genomic Encyclopedia of Type Strains, Phase III (KMG-III): the genomes of soil and plant-associated and newly described type strains.</title>
        <authorList>
            <person name="Whitman W."/>
        </authorList>
    </citation>
    <scope>NUCLEOTIDE SEQUENCE [LARGE SCALE GENOMIC DNA]</scope>
    <source>
        <strain evidence="4 5">CECT 7015</strain>
    </source>
</reference>
<dbReference type="InterPro" id="IPR006439">
    <property type="entry name" value="HAD-SF_hydro_IA"/>
</dbReference>
<comment type="caution">
    <text evidence="4">The sequence shown here is derived from an EMBL/GenBank/DDBJ whole genome shotgun (WGS) entry which is preliminary data.</text>
</comment>
<dbReference type="InterPro" id="IPR023214">
    <property type="entry name" value="HAD_sf"/>
</dbReference>
<proteinExistence type="inferred from homology"/>
<dbReference type="SFLD" id="SFLDG01129">
    <property type="entry name" value="C1.5:_HAD__Beta-PGM__Phosphata"/>
    <property type="match status" value="1"/>
</dbReference>
<evidence type="ECO:0000256" key="3">
    <source>
        <dbReference type="RuleBase" id="RU368077"/>
    </source>
</evidence>
<dbReference type="InterPro" id="IPR051540">
    <property type="entry name" value="S-2-haloacid_dehalogenase"/>
</dbReference>
<keyword evidence="5" id="KW-1185">Reference proteome</keyword>
<dbReference type="NCBIfam" id="TIGR01493">
    <property type="entry name" value="HAD-SF-IA-v2"/>
    <property type="match status" value="1"/>
</dbReference>
<dbReference type="EC" id="3.8.1.2" evidence="3"/>
<dbReference type="InterPro" id="IPR006328">
    <property type="entry name" value="2-HAD"/>
</dbReference>
<dbReference type="EMBL" id="JACHXN010000007">
    <property type="protein sequence ID" value="MBB3146201.1"/>
    <property type="molecule type" value="Genomic_DNA"/>
</dbReference>
<dbReference type="CDD" id="cd02588">
    <property type="entry name" value="HAD_L2-DEX"/>
    <property type="match status" value="1"/>
</dbReference>
<protein>
    <recommendedName>
        <fullName evidence="3">(S)-2-haloacid dehalogenase</fullName>
        <ecNumber evidence="3">3.8.1.2</ecNumber>
    </recommendedName>
    <alternativeName>
        <fullName evidence="3">2-haloalkanoic acid dehalogenase</fullName>
    </alternativeName>
    <alternativeName>
        <fullName evidence="3">Halocarboxylic acid halidohydrolase</fullName>
    </alternativeName>
    <alternativeName>
        <fullName evidence="3">L-2-haloacid dehalogenase</fullName>
    </alternativeName>
</protein>
<accession>A0A839UBZ2</accession>
<dbReference type="Pfam" id="PF00702">
    <property type="entry name" value="Hydrolase"/>
    <property type="match status" value="1"/>
</dbReference>
<gene>
    <name evidence="4" type="ORF">FHS21_002616</name>
</gene>
<name>A0A839UBZ2_9HYPH</name>
<comment type="function">
    <text evidence="3">Catalyzes the hydrolytic dehalogenation of small (S)-2-haloalkanoic acids to yield the corresponding (R)-2-hydroxyalkanoic acids.</text>
</comment>
<organism evidence="4 5">
    <name type="scientific">Phyllobacterium trifolii</name>
    <dbReference type="NCBI Taxonomy" id="300193"/>
    <lineage>
        <taxon>Bacteria</taxon>
        <taxon>Pseudomonadati</taxon>
        <taxon>Pseudomonadota</taxon>
        <taxon>Alphaproteobacteria</taxon>
        <taxon>Hyphomicrobiales</taxon>
        <taxon>Phyllobacteriaceae</taxon>
        <taxon>Phyllobacterium</taxon>
    </lineage>
</organism>
<keyword evidence="2 3" id="KW-0378">Hydrolase</keyword>
<dbReference type="InterPro" id="IPR023198">
    <property type="entry name" value="PGP-like_dom2"/>
</dbReference>
<dbReference type="AlphaFoldDB" id="A0A839UBZ2"/>
<dbReference type="RefSeq" id="WP_183662045.1">
    <property type="nucleotide sequence ID" value="NZ_JACHXN010000007.1"/>
</dbReference>
<dbReference type="Proteomes" id="UP000554520">
    <property type="component" value="Unassembled WGS sequence"/>
</dbReference>
<dbReference type="PRINTS" id="PR00413">
    <property type="entry name" value="HADHALOGNASE"/>
</dbReference>
<dbReference type="InterPro" id="IPR036412">
    <property type="entry name" value="HAD-like_sf"/>
</dbReference>
<evidence type="ECO:0000256" key="1">
    <source>
        <dbReference type="ARBA" id="ARBA00008106"/>
    </source>
</evidence>
<dbReference type="SFLD" id="SFLDS00003">
    <property type="entry name" value="Haloacid_Dehalogenase"/>
    <property type="match status" value="1"/>
</dbReference>
<sequence length="229" mass="25291">MSGARFENVEACVFDAYGTLLDFNSAAGRAKDTLGDNADALSSLWRQKQLEYTWLRSLMGAHAPFWQVTGEALDYAMEALAIADDELRQRLMQFYLALDPFPEVAATLKILKQAGIKTAILTNGSPQMITAACRNAGIDVFLDAILSVDEVQVYKPHPSVYQLAVDRLGVAKERISFQSSNSWDAVGASHFGFQVAWCNRYDQRFDRLPAQPDAVIKSLAELPLLIGIV</sequence>
<comment type="similarity">
    <text evidence="1 3">Belongs to the HAD-like hydrolase superfamily. S-2-haloalkanoic acid dehalogenase family.</text>
</comment>
<comment type="catalytic activity">
    <reaction evidence="3">
        <text>an (S)-2-haloacid + H2O = a (2R)-2-hydroxycarboxylate + a halide anion + H(+)</text>
        <dbReference type="Rhea" id="RHEA:11192"/>
        <dbReference type="ChEBI" id="CHEBI:15377"/>
        <dbReference type="ChEBI" id="CHEBI:15378"/>
        <dbReference type="ChEBI" id="CHEBI:16042"/>
        <dbReference type="ChEBI" id="CHEBI:58314"/>
        <dbReference type="ChEBI" id="CHEBI:137405"/>
        <dbReference type="EC" id="3.8.1.2"/>
    </reaction>
</comment>
<evidence type="ECO:0000313" key="5">
    <source>
        <dbReference type="Proteomes" id="UP000554520"/>
    </source>
</evidence>